<evidence type="ECO:0000313" key="1">
    <source>
        <dbReference type="EMBL" id="EEB34702.1"/>
    </source>
</evidence>
<protein>
    <submittedName>
        <fullName evidence="1">Uncharacterized protein</fullName>
    </submittedName>
</protein>
<gene>
    <name evidence="1" type="ORF">DESPIG_00352</name>
</gene>
<sequence length="83" mass="9348">MGGPPAVQEPLGKKRLARWGQAGTLASAFDRRTGRYAAACREPREEEGMRWRRCPGFVRWPASMGRDVVSGQARGTYVRDKWP</sequence>
<proteinExistence type="predicted"/>
<organism evidence="1 2">
    <name type="scientific">Desulfovibrio piger ATCC 29098</name>
    <dbReference type="NCBI Taxonomy" id="411464"/>
    <lineage>
        <taxon>Bacteria</taxon>
        <taxon>Pseudomonadati</taxon>
        <taxon>Thermodesulfobacteriota</taxon>
        <taxon>Desulfovibrionia</taxon>
        <taxon>Desulfovibrionales</taxon>
        <taxon>Desulfovibrionaceae</taxon>
        <taxon>Desulfovibrio</taxon>
    </lineage>
</organism>
<accession>B6WQM8</accession>
<reference evidence="1 2" key="2">
    <citation type="submission" date="2008-10" db="EMBL/GenBank/DDBJ databases">
        <authorList>
            <person name="Fulton L."/>
            <person name="Clifton S."/>
            <person name="Fulton B."/>
            <person name="Xu J."/>
            <person name="Minx P."/>
            <person name="Pepin K.H."/>
            <person name="Johnson M."/>
            <person name="Bhonagiri V."/>
            <person name="Nash W.E."/>
            <person name="Mardis E.R."/>
            <person name="Wilson R.K."/>
        </authorList>
    </citation>
    <scope>NUCLEOTIDE SEQUENCE [LARGE SCALE GENOMIC DNA]</scope>
    <source>
        <strain evidence="1 2">ATCC 29098</strain>
    </source>
</reference>
<dbReference type="HOGENOM" id="CLU_2537119_0_0_7"/>
<evidence type="ECO:0000313" key="2">
    <source>
        <dbReference type="Proteomes" id="UP000003676"/>
    </source>
</evidence>
<name>B6WQM8_9BACT</name>
<dbReference type="AlphaFoldDB" id="B6WQM8"/>
<dbReference type="EMBL" id="ABXU01000015">
    <property type="protein sequence ID" value="EEB34702.1"/>
    <property type="molecule type" value="Genomic_DNA"/>
</dbReference>
<reference evidence="1 2" key="1">
    <citation type="submission" date="2008-10" db="EMBL/GenBank/DDBJ databases">
        <title>Draft genome sequence of Desulvovibrio piger (ATCC 29098).</title>
        <authorList>
            <person name="Sudarsanam P."/>
            <person name="Ley R."/>
            <person name="Guruge J."/>
            <person name="Turnbaugh P.J."/>
            <person name="Mahowald M."/>
            <person name="Liep D."/>
            <person name="Gordon J."/>
        </authorList>
    </citation>
    <scope>NUCLEOTIDE SEQUENCE [LARGE SCALE GENOMIC DNA]</scope>
    <source>
        <strain evidence="1 2">ATCC 29098</strain>
    </source>
</reference>
<dbReference type="Proteomes" id="UP000003676">
    <property type="component" value="Unassembled WGS sequence"/>
</dbReference>
<comment type="caution">
    <text evidence="1">The sequence shown here is derived from an EMBL/GenBank/DDBJ whole genome shotgun (WGS) entry which is preliminary data.</text>
</comment>